<dbReference type="RefSeq" id="WP_004234400.1">
    <property type="nucleotide sequence ID" value="NZ_ALYM01000001.1"/>
</dbReference>
<evidence type="ECO:0000256" key="1">
    <source>
        <dbReference type="SAM" id="Coils"/>
    </source>
</evidence>
<dbReference type="EMBL" id="ALYM01000001">
    <property type="protein sequence ID" value="EMG26263.1"/>
    <property type="molecule type" value="Genomic_DNA"/>
</dbReference>
<keyword evidence="4" id="KW-1185">Reference proteome</keyword>
<dbReference type="Gene3D" id="1.20.5.730">
    <property type="entry name" value="Single helix bin"/>
    <property type="match status" value="1"/>
</dbReference>
<feature type="transmembrane region" description="Helical" evidence="2">
    <location>
        <begin position="6"/>
        <end position="27"/>
    </location>
</feature>
<keyword evidence="2" id="KW-0472">Membrane</keyword>
<evidence type="ECO:0000313" key="4">
    <source>
        <dbReference type="Proteomes" id="UP000011769"/>
    </source>
</evidence>
<keyword evidence="2" id="KW-1133">Transmembrane helix</keyword>
<proteinExistence type="predicted"/>
<name>A0ABP2T1B7_9STRE</name>
<evidence type="ECO:0000256" key="2">
    <source>
        <dbReference type="SAM" id="Phobius"/>
    </source>
</evidence>
<dbReference type="PROSITE" id="PS51257">
    <property type="entry name" value="PROKAR_LIPOPROTEIN"/>
    <property type="match status" value="1"/>
</dbReference>
<dbReference type="Proteomes" id="UP000011769">
    <property type="component" value="Unassembled WGS sequence"/>
</dbReference>
<accession>A0ABP2T1B7</accession>
<keyword evidence="2" id="KW-0812">Transmembrane</keyword>
<evidence type="ECO:0000313" key="3">
    <source>
        <dbReference type="EMBL" id="EMG26263.1"/>
    </source>
</evidence>
<protein>
    <recommendedName>
        <fullName evidence="5">Phage protein</fullName>
    </recommendedName>
</protein>
<evidence type="ECO:0008006" key="5">
    <source>
        <dbReference type="Google" id="ProtNLM"/>
    </source>
</evidence>
<comment type="caution">
    <text evidence="3">The sequence shown here is derived from an EMBL/GenBank/DDBJ whole genome shotgun (WGS) entry which is preliminary data.</text>
</comment>
<sequence>MKNDFLLWLNLILLGLLIGIMLACSIVNKENNQLKQRNNQLKTELKSKDQQIKGLTGQLDRTQYQLKKVSEESADKTARIAELTNNGG</sequence>
<keyword evidence="1" id="KW-0175">Coiled coil</keyword>
<reference evidence="3 4" key="1">
    <citation type="journal article" date="2013" name="PLoS ONE">
        <title>Comparative Genomic Characterization of Three Streptococcus parauberis Strains in Fish Pathogen, as Assessed by Wide-Genome Analyses.</title>
        <authorList>
            <person name="Nho S.W."/>
            <person name="Hikima J."/>
            <person name="Park S.B."/>
            <person name="Jang H.B."/>
            <person name="Cha I.S."/>
            <person name="Yasuike M."/>
            <person name="Nakamura Y."/>
            <person name="Fujiwara A."/>
            <person name="Sano M."/>
            <person name="Kanai K."/>
            <person name="Kondo H."/>
            <person name="Hirono I."/>
            <person name="Takeyama H."/>
            <person name="Aoki T."/>
            <person name="Jung T.S."/>
        </authorList>
    </citation>
    <scope>NUCLEOTIDE SEQUENCE [LARGE SCALE GENOMIC DNA]</scope>
    <source>
        <strain evidence="3 4">KRS-02083</strain>
    </source>
</reference>
<feature type="coiled-coil region" evidence="1">
    <location>
        <begin position="24"/>
        <end position="86"/>
    </location>
</feature>
<organism evidence="3 4">
    <name type="scientific">Streptococcus parauberis KRS-02083</name>
    <dbReference type="NCBI Taxonomy" id="1207545"/>
    <lineage>
        <taxon>Bacteria</taxon>
        <taxon>Bacillati</taxon>
        <taxon>Bacillota</taxon>
        <taxon>Bacilli</taxon>
        <taxon>Lactobacillales</taxon>
        <taxon>Streptococcaceae</taxon>
        <taxon>Streptococcus</taxon>
    </lineage>
</organism>
<gene>
    <name evidence="3" type="ORF">SPJ1_0225</name>
</gene>